<evidence type="ECO:0000259" key="2">
    <source>
        <dbReference type="Pfam" id="PF05193"/>
    </source>
</evidence>
<proteinExistence type="predicted"/>
<keyword evidence="4" id="KW-1185">Reference proteome</keyword>
<dbReference type="Proteomes" id="UP000295773">
    <property type="component" value="Unassembled WGS sequence"/>
</dbReference>
<dbReference type="SUPFAM" id="SSF63411">
    <property type="entry name" value="LuxS/MPP-like metallohydrolase"/>
    <property type="match status" value="2"/>
</dbReference>
<dbReference type="NCBIfam" id="NF047421">
    <property type="entry name" value="YfmH_fam"/>
    <property type="match status" value="1"/>
</dbReference>
<dbReference type="RefSeq" id="WP_008688267.1">
    <property type="nucleotide sequence ID" value="NZ_AP024510.1"/>
</dbReference>
<evidence type="ECO:0000313" key="3">
    <source>
        <dbReference type="EMBL" id="TCU63372.1"/>
    </source>
</evidence>
<organism evidence="3 4">
    <name type="scientific">Longicatena caecimuris</name>
    <dbReference type="NCBI Taxonomy" id="1796635"/>
    <lineage>
        <taxon>Bacteria</taxon>
        <taxon>Bacillati</taxon>
        <taxon>Bacillota</taxon>
        <taxon>Erysipelotrichia</taxon>
        <taxon>Erysipelotrichales</taxon>
        <taxon>Erysipelotrichaceae</taxon>
        <taxon>Longicatena</taxon>
    </lineage>
</organism>
<comment type="caution">
    <text evidence="3">The sequence shown here is derived from an EMBL/GenBank/DDBJ whole genome shotgun (WGS) entry which is preliminary data.</text>
</comment>
<dbReference type="InterPro" id="IPR011765">
    <property type="entry name" value="Pept_M16_N"/>
</dbReference>
<dbReference type="GeneID" id="73795761"/>
<dbReference type="Pfam" id="PF05193">
    <property type="entry name" value="Peptidase_M16_C"/>
    <property type="match status" value="1"/>
</dbReference>
<dbReference type="InterPro" id="IPR011249">
    <property type="entry name" value="Metalloenz_LuxS/M16"/>
</dbReference>
<feature type="domain" description="Peptidase M16 C-terminal" evidence="2">
    <location>
        <begin position="180"/>
        <end position="360"/>
    </location>
</feature>
<dbReference type="Gene3D" id="3.30.830.10">
    <property type="entry name" value="Metalloenzyme, LuxS/M16 peptidase-like"/>
    <property type="match status" value="2"/>
</dbReference>
<reference evidence="3 4" key="1">
    <citation type="submission" date="2019-03" db="EMBL/GenBank/DDBJ databases">
        <title>Genomic Encyclopedia of Type Strains, Phase IV (KMG-IV): sequencing the most valuable type-strain genomes for metagenomic binning, comparative biology and taxonomic classification.</title>
        <authorList>
            <person name="Goeker M."/>
        </authorList>
    </citation>
    <scope>NUCLEOTIDE SEQUENCE [LARGE SCALE GENOMIC DNA]</scope>
    <source>
        <strain evidence="3 4">DSM 29481</strain>
    </source>
</reference>
<gene>
    <name evidence="3" type="ORF">EDD61_10123</name>
</gene>
<feature type="domain" description="Peptidase M16 N-terminal" evidence="1">
    <location>
        <begin position="62"/>
        <end position="172"/>
    </location>
</feature>
<evidence type="ECO:0000313" key="4">
    <source>
        <dbReference type="Proteomes" id="UP000295773"/>
    </source>
</evidence>
<dbReference type="AlphaFoldDB" id="A0A4R3TPG4"/>
<dbReference type="InterPro" id="IPR007863">
    <property type="entry name" value="Peptidase_M16_C"/>
</dbReference>
<dbReference type="GO" id="GO:0046872">
    <property type="term" value="F:metal ion binding"/>
    <property type="evidence" value="ECO:0007669"/>
    <property type="project" value="InterPro"/>
</dbReference>
<protein>
    <submittedName>
        <fullName evidence="3">Putative Zn-dependent peptidase</fullName>
    </submittedName>
</protein>
<accession>A0A4R3TPG4</accession>
<dbReference type="PANTHER" id="PTHR11851">
    <property type="entry name" value="METALLOPROTEASE"/>
    <property type="match status" value="1"/>
</dbReference>
<dbReference type="InterPro" id="IPR050361">
    <property type="entry name" value="MPP/UQCRC_Complex"/>
</dbReference>
<dbReference type="PANTHER" id="PTHR11851:SF134">
    <property type="entry name" value="ZINC-DEPENDENT PROTEASE"/>
    <property type="match status" value="1"/>
</dbReference>
<sequence length="427" mass="49724">MKKIVNERYQETRFEETLENGLHVILWQKKDYVKSMFMMVTPLGAMDMKQVDENGKEYHFPAGIAHFLEHKMFEMKDGDVMDAFSTMGANVNAFTSYTETAYYFTTSNAIEEPLKLLLDFVQELAIDEESVEKEKGIIIQELHMYKQMSDSRLLMETYASLYKNHPLRYDIGGDDDSVQSITLEQLEECYRINYHPSNMVLVGVCSEDPENIMKIIRENQSGKKFPKMAGIKRLEFDESEKPARETYTFSMDVTLPKVSIAYKLDGVEDVSQRMKEEWCIRILLDAYFSSLYPDFQTWLDDKIFNDYVGCEVDLGKDYGMIMFYAETLKQEKFKEIVQDTLKRMESGDIDKKVLQQLKRRYFGQAIRSLNSFDDIVITSARCYFDKTDFFSSMDILDAIDEKDIKDAANKLKQGHCSIVTLLPEKSK</sequence>
<dbReference type="EMBL" id="SMBP01000001">
    <property type="protein sequence ID" value="TCU63372.1"/>
    <property type="molecule type" value="Genomic_DNA"/>
</dbReference>
<evidence type="ECO:0000259" key="1">
    <source>
        <dbReference type="Pfam" id="PF00675"/>
    </source>
</evidence>
<name>A0A4R3TPG4_9FIRM</name>
<dbReference type="Pfam" id="PF00675">
    <property type="entry name" value="Peptidase_M16"/>
    <property type="match status" value="1"/>
</dbReference>